<keyword evidence="5" id="KW-1185">Reference proteome</keyword>
<feature type="compositionally biased region" description="Pro residues" evidence="2">
    <location>
        <begin position="90"/>
        <end position="107"/>
    </location>
</feature>
<feature type="compositionally biased region" description="Low complexity" evidence="2">
    <location>
        <begin position="258"/>
        <end position="273"/>
    </location>
</feature>
<evidence type="ECO:0000313" key="4">
    <source>
        <dbReference type="EMBL" id="KAI3919851.1"/>
    </source>
</evidence>
<gene>
    <name evidence="4" type="ORF">MKW98_001107</name>
</gene>
<feature type="compositionally biased region" description="Polar residues" evidence="2">
    <location>
        <begin position="1"/>
        <end position="24"/>
    </location>
</feature>
<dbReference type="InterPro" id="IPR000571">
    <property type="entry name" value="Znf_CCCH"/>
</dbReference>
<dbReference type="EMBL" id="JAJJMB010008870">
    <property type="protein sequence ID" value="KAI3919851.1"/>
    <property type="molecule type" value="Genomic_DNA"/>
</dbReference>
<feature type="region of interest" description="Disordered" evidence="2">
    <location>
        <begin position="62"/>
        <end position="116"/>
    </location>
</feature>
<feature type="compositionally biased region" description="Low complexity" evidence="2">
    <location>
        <begin position="179"/>
        <end position="196"/>
    </location>
</feature>
<feature type="domain" description="C3H1-type" evidence="3">
    <location>
        <begin position="300"/>
        <end position="327"/>
    </location>
</feature>
<dbReference type="Proteomes" id="UP001202328">
    <property type="component" value="Unassembled WGS sequence"/>
</dbReference>
<evidence type="ECO:0000256" key="1">
    <source>
        <dbReference type="PROSITE-ProRule" id="PRU00723"/>
    </source>
</evidence>
<feature type="region of interest" description="Disordered" evidence="2">
    <location>
        <begin position="136"/>
        <end position="298"/>
    </location>
</feature>
<protein>
    <recommendedName>
        <fullName evidence="3">C3H1-type domain-containing protein</fullName>
    </recommendedName>
</protein>
<sequence length="447" mass="48757">MISSKMITANKSPHPQSIINRQKTSLSSGKSLRSLSFLQNNNSITNDDQFLDLMMDRQFQNLNLSPSSSSPPFPLHLNSNENLMTKTPPSRSPQTPPSRSPQTPPSRSPQATGYNHSPAAEEDVIVMDGFLVTSLTSSPSLDVSGKGGKRSIYKSSSESPVRPWENKKEHSSYGLRFQPSPTSIRSPLSSSSLSPHLRQEKESLNTTLMTSSTPPSSLDVPNRSGGNQLVSESSSKPLDQLLESKNKDSLYNSRYERSPTSFSSRLSASSPHLSKVKENLKSTASPTSSGYSPTNSSRRWSDQVVCKFVGTNSCRHGSKCHFLHSTGGFNRSASSSLAVGPMMIPRDQQVFAATTVPWVYLTSSNHITQPQEVPLSTVQTTTGVTDWTPLDDYIINTADIPASANPSASSTVEVHINGPQQRLGGRRLPVFKEIFPAEQVRKISHNV</sequence>
<dbReference type="PROSITE" id="PS50103">
    <property type="entry name" value="ZF_C3H1"/>
    <property type="match status" value="1"/>
</dbReference>
<feature type="compositionally biased region" description="Low complexity" evidence="2">
    <location>
        <begin position="204"/>
        <end position="218"/>
    </location>
</feature>
<evidence type="ECO:0000256" key="2">
    <source>
        <dbReference type="SAM" id="MobiDB-lite"/>
    </source>
</evidence>
<feature type="compositionally biased region" description="Polar residues" evidence="2">
    <location>
        <begin position="224"/>
        <end position="237"/>
    </location>
</feature>
<keyword evidence="1" id="KW-0863">Zinc-finger</keyword>
<keyword evidence="1" id="KW-0479">Metal-binding</keyword>
<organism evidence="4 5">
    <name type="scientific">Papaver atlanticum</name>
    <dbReference type="NCBI Taxonomy" id="357466"/>
    <lineage>
        <taxon>Eukaryota</taxon>
        <taxon>Viridiplantae</taxon>
        <taxon>Streptophyta</taxon>
        <taxon>Embryophyta</taxon>
        <taxon>Tracheophyta</taxon>
        <taxon>Spermatophyta</taxon>
        <taxon>Magnoliopsida</taxon>
        <taxon>Ranunculales</taxon>
        <taxon>Papaveraceae</taxon>
        <taxon>Papaveroideae</taxon>
        <taxon>Papaver</taxon>
    </lineage>
</organism>
<evidence type="ECO:0000313" key="5">
    <source>
        <dbReference type="Proteomes" id="UP001202328"/>
    </source>
</evidence>
<feature type="zinc finger region" description="C3H1-type" evidence="1">
    <location>
        <begin position="300"/>
        <end position="327"/>
    </location>
</feature>
<proteinExistence type="predicted"/>
<dbReference type="GO" id="GO:0008270">
    <property type="term" value="F:zinc ion binding"/>
    <property type="evidence" value="ECO:0007669"/>
    <property type="project" value="UniProtKB-KW"/>
</dbReference>
<keyword evidence="1" id="KW-0862">Zinc</keyword>
<accession>A0AAD4ST40</accession>
<evidence type="ECO:0000259" key="3">
    <source>
        <dbReference type="PROSITE" id="PS50103"/>
    </source>
</evidence>
<feature type="region of interest" description="Disordered" evidence="2">
    <location>
        <begin position="1"/>
        <end position="28"/>
    </location>
</feature>
<comment type="caution">
    <text evidence="4">The sequence shown here is derived from an EMBL/GenBank/DDBJ whole genome shotgun (WGS) entry which is preliminary data.</text>
</comment>
<reference evidence="4" key="1">
    <citation type="submission" date="2022-04" db="EMBL/GenBank/DDBJ databases">
        <title>A functionally conserved STORR gene fusion in Papaver species that diverged 16.8 million years ago.</title>
        <authorList>
            <person name="Catania T."/>
        </authorList>
    </citation>
    <scope>NUCLEOTIDE SEQUENCE</scope>
    <source>
        <strain evidence="4">S-188037</strain>
    </source>
</reference>
<feature type="compositionally biased region" description="Polar residues" evidence="2">
    <location>
        <begin position="281"/>
        <end position="298"/>
    </location>
</feature>
<dbReference type="AlphaFoldDB" id="A0AAD4ST40"/>
<name>A0AAD4ST40_9MAGN</name>